<name>J3NQF1_GAET3</name>
<dbReference type="GO" id="GO:0016020">
    <property type="term" value="C:membrane"/>
    <property type="evidence" value="ECO:0007669"/>
    <property type="project" value="UniProtKB-SubCell"/>
</dbReference>
<dbReference type="InterPro" id="IPR050327">
    <property type="entry name" value="Proton-linked_MCT"/>
</dbReference>
<keyword evidence="8" id="KW-1185">Reference proteome</keyword>
<dbReference type="GO" id="GO:0022857">
    <property type="term" value="F:transmembrane transporter activity"/>
    <property type="evidence" value="ECO:0007669"/>
    <property type="project" value="InterPro"/>
</dbReference>
<feature type="transmembrane region" description="Helical" evidence="4">
    <location>
        <begin position="223"/>
        <end position="245"/>
    </location>
</feature>
<dbReference type="Proteomes" id="UP000006039">
    <property type="component" value="Unassembled WGS sequence"/>
</dbReference>
<dbReference type="OrthoDB" id="6509908at2759"/>
<feature type="transmembrane region" description="Helical" evidence="4">
    <location>
        <begin position="394"/>
        <end position="417"/>
    </location>
</feature>
<dbReference type="EnsemblFungi" id="EJT78407">
    <property type="protein sequence ID" value="EJT78407"/>
    <property type="gene ID" value="GGTG_03508"/>
</dbReference>
<accession>J3NQF1</accession>
<feature type="compositionally biased region" description="Polar residues" evidence="3">
    <location>
        <begin position="15"/>
        <end position="28"/>
    </location>
</feature>
<reference evidence="6" key="3">
    <citation type="submission" date="2010-09" db="EMBL/GenBank/DDBJ databases">
        <title>Annotation of Gaeumannomyces graminis var. tritici R3-111a-1.</title>
        <authorList>
            <consortium name="The Broad Institute Genome Sequencing Platform"/>
            <person name="Ma L.-J."/>
            <person name="Dead R."/>
            <person name="Young S.K."/>
            <person name="Zeng Q."/>
            <person name="Gargeya S."/>
            <person name="Fitzgerald M."/>
            <person name="Haas B."/>
            <person name="Abouelleil A."/>
            <person name="Alvarado L."/>
            <person name="Arachchi H.M."/>
            <person name="Berlin A."/>
            <person name="Brown A."/>
            <person name="Chapman S.B."/>
            <person name="Chen Z."/>
            <person name="Dunbar C."/>
            <person name="Freedman E."/>
            <person name="Gearin G."/>
            <person name="Gellesch M."/>
            <person name="Goldberg J."/>
            <person name="Griggs A."/>
            <person name="Gujja S."/>
            <person name="Heiman D."/>
            <person name="Howarth C."/>
            <person name="Larson L."/>
            <person name="Lui A."/>
            <person name="MacDonald P.J.P."/>
            <person name="Mehta T."/>
            <person name="Montmayeur A."/>
            <person name="Murphy C."/>
            <person name="Neiman D."/>
            <person name="Pearson M."/>
            <person name="Priest M."/>
            <person name="Roberts A."/>
            <person name="Saif S."/>
            <person name="Shea T."/>
            <person name="Shenoy N."/>
            <person name="Sisk P."/>
            <person name="Stolte C."/>
            <person name="Sykes S."/>
            <person name="Yandava C."/>
            <person name="Wortman J."/>
            <person name="Nusbaum C."/>
            <person name="Birren B."/>
        </authorList>
    </citation>
    <scope>NUCLEOTIDE SEQUENCE</scope>
    <source>
        <strain evidence="6">R3-111a-1</strain>
    </source>
</reference>
<feature type="domain" description="Major facilitator superfamily (MFS) profile" evidence="5">
    <location>
        <begin position="63"/>
        <end position="447"/>
    </location>
</feature>
<dbReference type="InterPro" id="IPR011701">
    <property type="entry name" value="MFS"/>
</dbReference>
<reference evidence="6" key="2">
    <citation type="submission" date="2010-07" db="EMBL/GenBank/DDBJ databases">
        <authorList>
            <consortium name="The Broad Institute Genome Sequencing Platform"/>
            <consortium name="Broad Institute Genome Sequencing Center for Infectious Disease"/>
            <person name="Ma L.-J."/>
            <person name="Dead R."/>
            <person name="Young S."/>
            <person name="Zeng Q."/>
            <person name="Koehrsen M."/>
            <person name="Alvarado L."/>
            <person name="Berlin A."/>
            <person name="Chapman S.B."/>
            <person name="Chen Z."/>
            <person name="Freedman E."/>
            <person name="Gellesch M."/>
            <person name="Goldberg J."/>
            <person name="Griggs A."/>
            <person name="Gujja S."/>
            <person name="Heilman E.R."/>
            <person name="Heiman D."/>
            <person name="Hepburn T."/>
            <person name="Howarth C."/>
            <person name="Jen D."/>
            <person name="Larson L."/>
            <person name="Mehta T."/>
            <person name="Neiman D."/>
            <person name="Pearson M."/>
            <person name="Roberts A."/>
            <person name="Saif S."/>
            <person name="Shea T."/>
            <person name="Shenoy N."/>
            <person name="Sisk P."/>
            <person name="Stolte C."/>
            <person name="Sykes S."/>
            <person name="Walk T."/>
            <person name="White J."/>
            <person name="Yandava C."/>
            <person name="Haas B."/>
            <person name="Nusbaum C."/>
            <person name="Birren B."/>
        </authorList>
    </citation>
    <scope>NUCLEOTIDE SEQUENCE</scope>
    <source>
        <strain evidence="6">R3-111a-1</strain>
    </source>
</reference>
<evidence type="ECO:0000313" key="6">
    <source>
        <dbReference type="EMBL" id="EJT78407.1"/>
    </source>
</evidence>
<feature type="transmembrane region" description="Helical" evidence="4">
    <location>
        <begin position="133"/>
        <end position="153"/>
    </location>
</feature>
<feature type="transmembrane region" description="Helical" evidence="4">
    <location>
        <begin position="299"/>
        <end position="319"/>
    </location>
</feature>
<feature type="transmembrane region" description="Helical" evidence="4">
    <location>
        <begin position="191"/>
        <end position="211"/>
    </location>
</feature>
<feature type="compositionally biased region" description="Basic and acidic residues" evidence="3">
    <location>
        <begin position="1"/>
        <end position="11"/>
    </location>
</feature>
<evidence type="ECO:0000256" key="2">
    <source>
        <dbReference type="ARBA" id="ARBA00006727"/>
    </source>
</evidence>
<dbReference type="InterPro" id="IPR020846">
    <property type="entry name" value="MFS_dom"/>
</dbReference>
<evidence type="ECO:0000256" key="3">
    <source>
        <dbReference type="SAM" id="MobiDB-lite"/>
    </source>
</evidence>
<reference evidence="8" key="1">
    <citation type="submission" date="2010-07" db="EMBL/GenBank/DDBJ databases">
        <title>The genome sequence of Gaeumannomyces graminis var. tritici strain R3-111a-1.</title>
        <authorList>
            <consortium name="The Broad Institute Genome Sequencing Platform"/>
            <person name="Ma L.-J."/>
            <person name="Dead R."/>
            <person name="Young S."/>
            <person name="Zeng Q."/>
            <person name="Koehrsen M."/>
            <person name="Alvarado L."/>
            <person name="Berlin A."/>
            <person name="Chapman S.B."/>
            <person name="Chen Z."/>
            <person name="Freedman E."/>
            <person name="Gellesch M."/>
            <person name="Goldberg J."/>
            <person name="Griggs A."/>
            <person name="Gujja S."/>
            <person name="Heilman E.R."/>
            <person name="Heiman D."/>
            <person name="Hepburn T."/>
            <person name="Howarth C."/>
            <person name="Jen D."/>
            <person name="Larson L."/>
            <person name="Mehta T."/>
            <person name="Neiman D."/>
            <person name="Pearson M."/>
            <person name="Roberts A."/>
            <person name="Saif S."/>
            <person name="Shea T."/>
            <person name="Shenoy N."/>
            <person name="Sisk P."/>
            <person name="Stolte C."/>
            <person name="Sykes S."/>
            <person name="Walk T."/>
            <person name="White J."/>
            <person name="Yandava C."/>
            <person name="Haas B."/>
            <person name="Nusbaum C."/>
            <person name="Birren B."/>
        </authorList>
    </citation>
    <scope>NUCLEOTIDE SEQUENCE [LARGE SCALE GENOMIC DNA]</scope>
    <source>
        <strain evidence="8">R3-111a-1</strain>
    </source>
</reference>
<dbReference type="InterPro" id="IPR036259">
    <property type="entry name" value="MFS_trans_sf"/>
</dbReference>
<feature type="transmembrane region" description="Helical" evidence="4">
    <location>
        <begin position="423"/>
        <end position="441"/>
    </location>
</feature>
<keyword evidence="4" id="KW-1133">Transmembrane helix</keyword>
<dbReference type="eggNOG" id="KOG2504">
    <property type="taxonomic scope" value="Eukaryota"/>
</dbReference>
<evidence type="ECO:0000313" key="8">
    <source>
        <dbReference type="Proteomes" id="UP000006039"/>
    </source>
</evidence>
<sequence length="456" mass="47216">MAANPDDKIARGGDLSTTDVSISGTDNPATEKPGAGLPPVSEAVTEGAATPELDDIPNGGLKAWLQVVGAFFIFFNSWGIVNTFGVFQTYYESNLLRTSTPAAISWIGSLQGALLLGGGVLAGPLFDAGYFRALIVTGTALVSFGFMMTSLASEYWHVLLGQGFCVGSGAGCIVVPSLAVLPQWFGPSRRALAVGMCVVGSSVGGVVYPLLFNGVIGPLGFPWTARLFGFVALATCSVSVAAMRTRVGPRRVRSLFDPKSFREPPFLFFCAAGFFSNLGFFVPIFYLQTYALGHGMEHARGLALNLIAILNGASVLGRLAPSLVTPRMGPINTMIAVAASAGAVACGWIGVRDVAGNVVFAILYGFFSGGIVSLPPVVLASITEDLSFLGARMGTAFLCNAVGSLCGPPIAGAILRAQGGEYLGLQVFAAVAINGTVLFLLSARVARAGPRLAVKV</sequence>
<keyword evidence="4" id="KW-0812">Transmembrane</keyword>
<feature type="transmembrane region" description="Helical" evidence="4">
    <location>
        <begin position="159"/>
        <end position="179"/>
    </location>
</feature>
<feature type="region of interest" description="Disordered" evidence="3">
    <location>
        <begin position="1"/>
        <end position="43"/>
    </location>
</feature>
<proteinExistence type="inferred from homology"/>
<dbReference type="PROSITE" id="PS50850">
    <property type="entry name" value="MFS"/>
    <property type="match status" value="1"/>
</dbReference>
<dbReference type="SUPFAM" id="SSF103473">
    <property type="entry name" value="MFS general substrate transporter"/>
    <property type="match status" value="1"/>
</dbReference>
<dbReference type="Pfam" id="PF07690">
    <property type="entry name" value="MFS_1"/>
    <property type="match status" value="1"/>
</dbReference>
<dbReference type="PANTHER" id="PTHR11360:SF280">
    <property type="entry name" value="MONOCARBOXYLATE TRANSPORTER, PUTATIVE (AFU_ORTHOLOGUE AFUA_1G05170)-RELATED"/>
    <property type="match status" value="1"/>
</dbReference>
<reference evidence="7" key="4">
    <citation type="journal article" date="2015" name="G3 (Bethesda)">
        <title>Genome sequences of three phytopathogenic species of the Magnaporthaceae family of fungi.</title>
        <authorList>
            <person name="Okagaki L.H."/>
            <person name="Nunes C.C."/>
            <person name="Sailsbery J."/>
            <person name="Clay B."/>
            <person name="Brown D."/>
            <person name="John T."/>
            <person name="Oh Y."/>
            <person name="Young N."/>
            <person name="Fitzgerald M."/>
            <person name="Haas B.J."/>
            <person name="Zeng Q."/>
            <person name="Young S."/>
            <person name="Adiconis X."/>
            <person name="Fan L."/>
            <person name="Levin J.Z."/>
            <person name="Mitchell T.K."/>
            <person name="Okubara P.A."/>
            <person name="Farman M.L."/>
            <person name="Kohn L.M."/>
            <person name="Birren B."/>
            <person name="Ma L.-J."/>
            <person name="Dean R.A."/>
        </authorList>
    </citation>
    <scope>NUCLEOTIDE SEQUENCE</scope>
    <source>
        <strain evidence="7">R3-111a-1</strain>
    </source>
</reference>
<evidence type="ECO:0000259" key="5">
    <source>
        <dbReference type="PROSITE" id="PS50850"/>
    </source>
</evidence>
<dbReference type="RefSeq" id="XP_009219552.1">
    <property type="nucleotide sequence ID" value="XM_009221288.1"/>
</dbReference>
<comment type="subcellular location">
    <subcellularLocation>
        <location evidence="1">Membrane</location>
        <topology evidence="1">Multi-pass membrane protein</topology>
    </subcellularLocation>
</comment>
<evidence type="ECO:0000256" key="4">
    <source>
        <dbReference type="SAM" id="Phobius"/>
    </source>
</evidence>
<feature type="transmembrane region" description="Helical" evidence="4">
    <location>
        <begin position="266"/>
        <end position="287"/>
    </location>
</feature>
<protein>
    <recommendedName>
        <fullName evidence="5">Major facilitator superfamily (MFS) profile domain-containing protein</fullName>
    </recommendedName>
</protein>
<dbReference type="EMBL" id="GL385396">
    <property type="protein sequence ID" value="EJT78407.1"/>
    <property type="molecule type" value="Genomic_DNA"/>
</dbReference>
<gene>
    <name evidence="7" type="primary">20343966</name>
    <name evidence="6" type="ORF">GGTG_03508</name>
</gene>
<feature type="transmembrane region" description="Helical" evidence="4">
    <location>
        <begin position="103"/>
        <end position="126"/>
    </location>
</feature>
<keyword evidence="4" id="KW-0472">Membrane</keyword>
<evidence type="ECO:0000256" key="1">
    <source>
        <dbReference type="ARBA" id="ARBA00004141"/>
    </source>
</evidence>
<dbReference type="Gene3D" id="1.20.1250.20">
    <property type="entry name" value="MFS general substrate transporter like domains"/>
    <property type="match status" value="1"/>
</dbReference>
<comment type="similarity">
    <text evidence="2">Belongs to the major facilitator superfamily. Monocarboxylate porter (TC 2.A.1.13) family.</text>
</comment>
<feature type="transmembrane region" description="Helical" evidence="4">
    <location>
        <begin position="331"/>
        <end position="351"/>
    </location>
</feature>
<dbReference type="VEuPathDB" id="FungiDB:GGTG_03508"/>
<dbReference type="AlphaFoldDB" id="J3NQF1"/>
<organism evidence="6">
    <name type="scientific">Gaeumannomyces tritici (strain R3-111a-1)</name>
    <name type="common">Wheat and barley take-all root rot fungus</name>
    <name type="synonym">Gaeumannomyces graminis var. tritici</name>
    <dbReference type="NCBI Taxonomy" id="644352"/>
    <lineage>
        <taxon>Eukaryota</taxon>
        <taxon>Fungi</taxon>
        <taxon>Dikarya</taxon>
        <taxon>Ascomycota</taxon>
        <taxon>Pezizomycotina</taxon>
        <taxon>Sordariomycetes</taxon>
        <taxon>Sordariomycetidae</taxon>
        <taxon>Magnaporthales</taxon>
        <taxon>Magnaporthaceae</taxon>
        <taxon>Gaeumannomyces</taxon>
    </lineage>
</organism>
<feature type="transmembrane region" description="Helical" evidence="4">
    <location>
        <begin position="357"/>
        <end position="382"/>
    </location>
</feature>
<dbReference type="HOGENOM" id="CLU_001265_1_1_1"/>
<dbReference type="PANTHER" id="PTHR11360">
    <property type="entry name" value="MONOCARBOXYLATE TRANSPORTER"/>
    <property type="match status" value="1"/>
</dbReference>
<feature type="transmembrane region" description="Helical" evidence="4">
    <location>
        <begin position="67"/>
        <end position="91"/>
    </location>
</feature>
<reference evidence="7" key="5">
    <citation type="submission" date="2018-04" db="UniProtKB">
        <authorList>
            <consortium name="EnsemblFungi"/>
        </authorList>
    </citation>
    <scope>IDENTIFICATION</scope>
    <source>
        <strain evidence="7">R3-111a-1</strain>
    </source>
</reference>
<evidence type="ECO:0000313" key="7">
    <source>
        <dbReference type="EnsemblFungi" id="EJT78407"/>
    </source>
</evidence>
<dbReference type="GeneID" id="20343966"/>